<dbReference type="eggNOG" id="KOG1075">
    <property type="taxonomic scope" value="Eukaryota"/>
</dbReference>
<protein>
    <recommendedName>
        <fullName evidence="2">Reverse transcriptase zinc-binding domain-containing protein</fullName>
    </recommendedName>
</protein>
<dbReference type="InParanoid" id="B9S7F4"/>
<evidence type="ECO:0000313" key="3">
    <source>
        <dbReference type="EMBL" id="EEF40447.1"/>
    </source>
</evidence>
<proteinExistence type="predicted"/>
<gene>
    <name evidence="3" type="ORF">RCOM_0641350</name>
</gene>
<dbReference type="OrthoDB" id="1415105at2759"/>
<dbReference type="KEGG" id="rcu:8268166"/>
<evidence type="ECO:0000259" key="2">
    <source>
        <dbReference type="Pfam" id="PF13966"/>
    </source>
</evidence>
<sequence>MEFTSTNKIKFFIWRATKDYLPTKVQLAKRAQVNDVLCPLCHSVSETTEHILYKCHLSQLVLFGSPLGITSTIWNIQILIAGWQFFLKFFLKKHMLLFLLWYIWYARHKVVWDNNEFDPAAVITSAVNAMQDYKAAWVTQLTDHPAEIVQQVRWKCPSIDWVKLNVDGSTNATTNNACMGAIARDCYG</sequence>
<dbReference type="AlphaFoldDB" id="B9S7F4"/>
<keyword evidence="1" id="KW-1133">Transmembrane helix</keyword>
<dbReference type="EMBL" id="EQ973885">
    <property type="protein sequence ID" value="EEF40447.1"/>
    <property type="molecule type" value="Genomic_DNA"/>
</dbReference>
<dbReference type="Proteomes" id="UP000008311">
    <property type="component" value="Unassembled WGS sequence"/>
</dbReference>
<dbReference type="Pfam" id="PF13966">
    <property type="entry name" value="zf-RVT"/>
    <property type="match status" value="1"/>
</dbReference>
<accession>B9S7F4</accession>
<keyword evidence="1" id="KW-0472">Membrane</keyword>
<organism evidence="3 4">
    <name type="scientific">Ricinus communis</name>
    <name type="common">Castor bean</name>
    <dbReference type="NCBI Taxonomy" id="3988"/>
    <lineage>
        <taxon>Eukaryota</taxon>
        <taxon>Viridiplantae</taxon>
        <taxon>Streptophyta</taxon>
        <taxon>Embryophyta</taxon>
        <taxon>Tracheophyta</taxon>
        <taxon>Spermatophyta</taxon>
        <taxon>Magnoliopsida</taxon>
        <taxon>eudicotyledons</taxon>
        <taxon>Gunneridae</taxon>
        <taxon>Pentapetalae</taxon>
        <taxon>rosids</taxon>
        <taxon>fabids</taxon>
        <taxon>Malpighiales</taxon>
        <taxon>Euphorbiaceae</taxon>
        <taxon>Acalyphoideae</taxon>
        <taxon>Acalypheae</taxon>
        <taxon>Ricinus</taxon>
    </lineage>
</organism>
<reference evidence="4" key="1">
    <citation type="journal article" date="2010" name="Nat. Biotechnol.">
        <title>Draft genome sequence of the oilseed species Ricinus communis.</title>
        <authorList>
            <person name="Chan A.P."/>
            <person name="Crabtree J."/>
            <person name="Zhao Q."/>
            <person name="Lorenzi H."/>
            <person name="Orvis J."/>
            <person name="Puiu D."/>
            <person name="Melake-Berhan A."/>
            <person name="Jones K.M."/>
            <person name="Redman J."/>
            <person name="Chen G."/>
            <person name="Cahoon E.B."/>
            <person name="Gedil M."/>
            <person name="Stanke M."/>
            <person name="Haas B.J."/>
            <person name="Wortman J.R."/>
            <person name="Fraser-Liggett C.M."/>
            <person name="Ravel J."/>
            <person name="Rabinowicz P.D."/>
        </authorList>
    </citation>
    <scope>NUCLEOTIDE SEQUENCE [LARGE SCALE GENOMIC DNA]</scope>
    <source>
        <strain evidence="4">cv. Hale</strain>
    </source>
</reference>
<name>B9S7F4_RICCO</name>
<evidence type="ECO:0000256" key="1">
    <source>
        <dbReference type="SAM" id="Phobius"/>
    </source>
</evidence>
<keyword evidence="1" id="KW-0812">Transmembrane</keyword>
<evidence type="ECO:0000313" key="4">
    <source>
        <dbReference type="Proteomes" id="UP000008311"/>
    </source>
</evidence>
<keyword evidence="4" id="KW-1185">Reference proteome</keyword>
<feature type="domain" description="Reverse transcriptase zinc-binding" evidence="2">
    <location>
        <begin position="7"/>
        <end position="59"/>
    </location>
</feature>
<dbReference type="InterPro" id="IPR026960">
    <property type="entry name" value="RVT-Znf"/>
</dbReference>
<feature type="transmembrane region" description="Helical" evidence="1">
    <location>
        <begin position="72"/>
        <end position="91"/>
    </location>
</feature>